<sequence length="95" mass="10193">MEGTDDNGGWIEVVKRKGGTGGTNGGGMARSGRTYARCDEHNIVLAKQGCSNQENSDGPPLQHMVGRKGTDMVAEGNEGYCGSRRVDVEKPQRRI</sequence>
<reference evidence="2 3" key="1">
    <citation type="submission" date="2024-01" db="EMBL/GenBank/DDBJ databases">
        <title>Genome assemblies of Stephania.</title>
        <authorList>
            <person name="Yang L."/>
        </authorList>
    </citation>
    <scope>NUCLEOTIDE SEQUENCE [LARGE SCALE GENOMIC DNA]</scope>
    <source>
        <strain evidence="2">YNDBR</strain>
        <tissue evidence="2">Leaf</tissue>
    </source>
</reference>
<keyword evidence="3" id="KW-1185">Reference proteome</keyword>
<organism evidence="2 3">
    <name type="scientific">Stephania yunnanensis</name>
    <dbReference type="NCBI Taxonomy" id="152371"/>
    <lineage>
        <taxon>Eukaryota</taxon>
        <taxon>Viridiplantae</taxon>
        <taxon>Streptophyta</taxon>
        <taxon>Embryophyta</taxon>
        <taxon>Tracheophyta</taxon>
        <taxon>Spermatophyta</taxon>
        <taxon>Magnoliopsida</taxon>
        <taxon>Ranunculales</taxon>
        <taxon>Menispermaceae</taxon>
        <taxon>Menispermoideae</taxon>
        <taxon>Cissampelideae</taxon>
        <taxon>Stephania</taxon>
    </lineage>
</organism>
<dbReference type="EMBL" id="JBBNAF010000007">
    <property type="protein sequence ID" value="KAK9127976.1"/>
    <property type="molecule type" value="Genomic_DNA"/>
</dbReference>
<evidence type="ECO:0000313" key="3">
    <source>
        <dbReference type="Proteomes" id="UP001420932"/>
    </source>
</evidence>
<evidence type="ECO:0000313" key="2">
    <source>
        <dbReference type="EMBL" id="KAK9127976.1"/>
    </source>
</evidence>
<dbReference type="AlphaFoldDB" id="A0AAP0P578"/>
<accession>A0AAP0P578</accession>
<gene>
    <name evidence="2" type="ORF">Syun_016773</name>
</gene>
<proteinExistence type="predicted"/>
<name>A0AAP0P578_9MAGN</name>
<dbReference type="Proteomes" id="UP001420932">
    <property type="component" value="Unassembled WGS sequence"/>
</dbReference>
<comment type="caution">
    <text evidence="2">The sequence shown here is derived from an EMBL/GenBank/DDBJ whole genome shotgun (WGS) entry which is preliminary data.</text>
</comment>
<feature type="compositionally biased region" description="Gly residues" evidence="1">
    <location>
        <begin position="19"/>
        <end position="29"/>
    </location>
</feature>
<protein>
    <submittedName>
        <fullName evidence="2">Uncharacterized protein</fullName>
    </submittedName>
</protein>
<evidence type="ECO:0000256" key="1">
    <source>
        <dbReference type="SAM" id="MobiDB-lite"/>
    </source>
</evidence>
<feature type="region of interest" description="Disordered" evidence="1">
    <location>
        <begin position="1"/>
        <end position="31"/>
    </location>
</feature>